<keyword evidence="1" id="KW-0812">Transmembrane</keyword>
<keyword evidence="1" id="KW-0472">Membrane</keyword>
<feature type="transmembrane region" description="Helical" evidence="1">
    <location>
        <begin position="134"/>
        <end position="167"/>
    </location>
</feature>
<keyword evidence="3" id="KW-1185">Reference proteome</keyword>
<protein>
    <recommendedName>
        <fullName evidence="4">Glycosyltransferase RgtA/B/C/D-like domain-containing protein</fullName>
    </recommendedName>
</protein>
<sequence>MLYAPAALAGAPESRSPRSRVRLLLAAGFAIQVALRLWLFRYHTRPVANPDEVGYLIAARWLTGGPGIDLSGPGTTFYQGGYALLLTPLYGLTDDPVIVYRLVVVVGSLAAAGVFPLAYLLLRRLAVGGRAALPLAFAAGAAPSLLLFSGLALADAVLPTLLLGWLLAVHELARLGSVRAGLAAGALGAYAVAVHLRGTVVLAVTVAV</sequence>
<evidence type="ECO:0000313" key="2">
    <source>
        <dbReference type="EMBL" id="MDA0637760.1"/>
    </source>
</evidence>
<reference evidence="2" key="1">
    <citation type="submission" date="2022-11" db="EMBL/GenBank/DDBJ databases">
        <title>Nonomuraea corallina sp. nov., a new species of the genus Nonomuraea isolated from sea side sediment in Thai sea.</title>
        <authorList>
            <person name="Ngamcharungchit C."/>
            <person name="Matsumoto A."/>
            <person name="Suriyachadkun C."/>
            <person name="Panbangred W."/>
            <person name="Inahashi Y."/>
            <person name="Intra B."/>
        </authorList>
    </citation>
    <scope>NUCLEOTIDE SEQUENCE</scope>
    <source>
        <strain evidence="2">MCN248</strain>
    </source>
</reference>
<feature type="transmembrane region" description="Helical" evidence="1">
    <location>
        <begin position="21"/>
        <end position="40"/>
    </location>
</feature>
<feature type="non-terminal residue" evidence="2">
    <location>
        <position position="208"/>
    </location>
</feature>
<feature type="transmembrane region" description="Helical" evidence="1">
    <location>
        <begin position="187"/>
        <end position="207"/>
    </location>
</feature>
<evidence type="ECO:0000256" key="1">
    <source>
        <dbReference type="SAM" id="Phobius"/>
    </source>
</evidence>
<keyword evidence="1" id="KW-1133">Transmembrane helix</keyword>
<organism evidence="2 3">
    <name type="scientific">Nonomuraea corallina</name>
    <dbReference type="NCBI Taxonomy" id="2989783"/>
    <lineage>
        <taxon>Bacteria</taxon>
        <taxon>Bacillati</taxon>
        <taxon>Actinomycetota</taxon>
        <taxon>Actinomycetes</taxon>
        <taxon>Streptosporangiales</taxon>
        <taxon>Streptosporangiaceae</taxon>
        <taxon>Nonomuraea</taxon>
    </lineage>
</organism>
<dbReference type="EMBL" id="JAPNNL010000177">
    <property type="protein sequence ID" value="MDA0637760.1"/>
    <property type="molecule type" value="Genomic_DNA"/>
</dbReference>
<proteinExistence type="predicted"/>
<accession>A0ABT4SLE6</accession>
<gene>
    <name evidence="2" type="ORF">OUY22_30495</name>
</gene>
<comment type="caution">
    <text evidence="2">The sequence shown here is derived from an EMBL/GenBank/DDBJ whole genome shotgun (WGS) entry which is preliminary data.</text>
</comment>
<evidence type="ECO:0008006" key="4">
    <source>
        <dbReference type="Google" id="ProtNLM"/>
    </source>
</evidence>
<name>A0ABT4SLE6_9ACTN</name>
<evidence type="ECO:0000313" key="3">
    <source>
        <dbReference type="Proteomes" id="UP001144036"/>
    </source>
</evidence>
<feature type="transmembrane region" description="Helical" evidence="1">
    <location>
        <begin position="98"/>
        <end position="122"/>
    </location>
</feature>
<dbReference type="Proteomes" id="UP001144036">
    <property type="component" value="Unassembled WGS sequence"/>
</dbReference>